<evidence type="ECO:0000256" key="1">
    <source>
        <dbReference type="SAM" id="MobiDB-lite"/>
    </source>
</evidence>
<dbReference type="AlphaFoldDB" id="A0A2P2N3A5"/>
<organism evidence="2">
    <name type="scientific">Rhizophora mucronata</name>
    <name type="common">Asiatic mangrove</name>
    <dbReference type="NCBI Taxonomy" id="61149"/>
    <lineage>
        <taxon>Eukaryota</taxon>
        <taxon>Viridiplantae</taxon>
        <taxon>Streptophyta</taxon>
        <taxon>Embryophyta</taxon>
        <taxon>Tracheophyta</taxon>
        <taxon>Spermatophyta</taxon>
        <taxon>Magnoliopsida</taxon>
        <taxon>eudicotyledons</taxon>
        <taxon>Gunneridae</taxon>
        <taxon>Pentapetalae</taxon>
        <taxon>rosids</taxon>
        <taxon>fabids</taxon>
        <taxon>Malpighiales</taxon>
        <taxon>Rhizophoraceae</taxon>
        <taxon>Rhizophora</taxon>
    </lineage>
</organism>
<proteinExistence type="predicted"/>
<accession>A0A2P2N3A5</accession>
<sequence length="21" mass="2415">MVKRTQSINTTIKSTLGPYFE</sequence>
<evidence type="ECO:0000313" key="2">
    <source>
        <dbReference type="EMBL" id="MBX36951.1"/>
    </source>
</evidence>
<dbReference type="EMBL" id="GGEC01056467">
    <property type="protein sequence ID" value="MBX36951.1"/>
    <property type="molecule type" value="Transcribed_RNA"/>
</dbReference>
<feature type="compositionally biased region" description="Polar residues" evidence="1">
    <location>
        <begin position="1"/>
        <end position="14"/>
    </location>
</feature>
<protein>
    <submittedName>
        <fullName evidence="2">Uncharacterized protein</fullName>
    </submittedName>
</protein>
<reference evidence="2" key="1">
    <citation type="submission" date="2018-02" db="EMBL/GenBank/DDBJ databases">
        <title>Rhizophora mucronata_Transcriptome.</title>
        <authorList>
            <person name="Meera S.P."/>
            <person name="Sreeshan A."/>
            <person name="Augustine A."/>
        </authorList>
    </citation>
    <scope>NUCLEOTIDE SEQUENCE</scope>
    <source>
        <tissue evidence="2">Leaf</tissue>
    </source>
</reference>
<name>A0A2P2N3A5_RHIMU</name>
<feature type="region of interest" description="Disordered" evidence="1">
    <location>
        <begin position="1"/>
        <end position="21"/>
    </location>
</feature>